<dbReference type="PANTHER" id="PTHR43591">
    <property type="entry name" value="METHYLTRANSFERASE"/>
    <property type="match status" value="1"/>
</dbReference>
<evidence type="ECO:0000259" key="1">
    <source>
        <dbReference type="Pfam" id="PF08241"/>
    </source>
</evidence>
<dbReference type="Proteomes" id="UP000271010">
    <property type="component" value="Unassembled WGS sequence"/>
</dbReference>
<sequence length="257" mass="29927">MLQKLKNIVYSASATFLPPKKECPVCGNKVYRFKPLSPSFLLNYKKYGWPYSLDDLETLNVASYECPKCGCSDRDRLYALYFNKALSPAKTYQLLDIAPAASLRHFLQRKSNINYRSADLFMEDVDDKVDLTNMHLYPDNWFDIFVCSHVLEHVPDDRKAMQELYRVLKPGGWGIAMVPILLSLPETDEDPTLQDVQERWRRFGQDDHVRQYAKHSFINRLQQTGFHVQEVNITDFTAQDFITYGIHPRSVLYIVSK</sequence>
<dbReference type="GO" id="GO:0008757">
    <property type="term" value="F:S-adenosylmethionine-dependent methyltransferase activity"/>
    <property type="evidence" value="ECO:0007669"/>
    <property type="project" value="InterPro"/>
</dbReference>
<dbReference type="CDD" id="cd02440">
    <property type="entry name" value="AdoMet_MTases"/>
    <property type="match status" value="1"/>
</dbReference>
<dbReference type="Gene3D" id="3.40.50.150">
    <property type="entry name" value="Vaccinia Virus protein VP39"/>
    <property type="match status" value="1"/>
</dbReference>
<gene>
    <name evidence="2" type="ORF">EFA69_18255</name>
</gene>
<keyword evidence="2" id="KW-0489">Methyltransferase</keyword>
<evidence type="ECO:0000313" key="2">
    <source>
        <dbReference type="EMBL" id="RNI28027.1"/>
    </source>
</evidence>
<dbReference type="SUPFAM" id="SSF53335">
    <property type="entry name" value="S-adenosyl-L-methionine-dependent methyltransferases"/>
    <property type="match status" value="1"/>
</dbReference>
<dbReference type="InterPro" id="IPR029063">
    <property type="entry name" value="SAM-dependent_MTases_sf"/>
</dbReference>
<organism evidence="2 3">
    <name type="scientific">Rufibacter immobilis</name>
    <dbReference type="NCBI Taxonomy" id="1348778"/>
    <lineage>
        <taxon>Bacteria</taxon>
        <taxon>Pseudomonadati</taxon>
        <taxon>Bacteroidota</taxon>
        <taxon>Cytophagia</taxon>
        <taxon>Cytophagales</taxon>
        <taxon>Hymenobacteraceae</taxon>
        <taxon>Rufibacter</taxon>
    </lineage>
</organism>
<name>A0A3M9MS45_9BACT</name>
<dbReference type="AlphaFoldDB" id="A0A3M9MS45"/>
<reference evidence="2 3" key="1">
    <citation type="submission" date="2018-11" db="EMBL/GenBank/DDBJ databases">
        <title>Rufibacter latericius sp. nov., isolated from water in Baiyang Lake.</title>
        <authorList>
            <person name="Yang Y."/>
        </authorList>
    </citation>
    <scope>NUCLEOTIDE SEQUENCE [LARGE SCALE GENOMIC DNA]</scope>
    <source>
        <strain evidence="2 3">MCC P1</strain>
    </source>
</reference>
<dbReference type="Pfam" id="PF08241">
    <property type="entry name" value="Methyltransf_11"/>
    <property type="match status" value="1"/>
</dbReference>
<dbReference type="EMBL" id="RJJE01000017">
    <property type="protein sequence ID" value="RNI28027.1"/>
    <property type="molecule type" value="Genomic_DNA"/>
</dbReference>
<proteinExistence type="predicted"/>
<dbReference type="RefSeq" id="WP_123134494.1">
    <property type="nucleotide sequence ID" value="NZ_RJJE01000017.1"/>
</dbReference>
<dbReference type="InterPro" id="IPR013216">
    <property type="entry name" value="Methyltransf_11"/>
</dbReference>
<dbReference type="OrthoDB" id="3896938at2"/>
<protein>
    <submittedName>
        <fullName evidence="2">SAM-dependent methyltransferase</fullName>
    </submittedName>
</protein>
<keyword evidence="2" id="KW-0808">Transferase</keyword>
<keyword evidence="3" id="KW-1185">Reference proteome</keyword>
<accession>A0A3M9MS45</accession>
<dbReference type="GO" id="GO:0032259">
    <property type="term" value="P:methylation"/>
    <property type="evidence" value="ECO:0007669"/>
    <property type="project" value="UniProtKB-KW"/>
</dbReference>
<feature type="domain" description="Methyltransferase type 11" evidence="1">
    <location>
        <begin position="129"/>
        <end position="174"/>
    </location>
</feature>
<comment type="caution">
    <text evidence="2">The sequence shown here is derived from an EMBL/GenBank/DDBJ whole genome shotgun (WGS) entry which is preliminary data.</text>
</comment>
<evidence type="ECO:0000313" key="3">
    <source>
        <dbReference type="Proteomes" id="UP000271010"/>
    </source>
</evidence>
<dbReference type="PANTHER" id="PTHR43591:SF24">
    <property type="entry name" value="2-METHOXY-6-POLYPRENYL-1,4-BENZOQUINOL METHYLASE, MITOCHONDRIAL"/>
    <property type="match status" value="1"/>
</dbReference>